<dbReference type="Gene3D" id="3.40.50.720">
    <property type="entry name" value="NAD(P)-binding Rossmann-like Domain"/>
    <property type="match status" value="1"/>
</dbReference>
<sequence>MENLDLIVLRTLRHWRRQGRHAVLATVTRTWGASPRPVGSLMALCEDGSVVGSVSGGCIEDDLIARFQDVAMFVTPEGMPRRPQWDCYGLSADDAHRFGLPCGGTLELLLEFDADADVLDQLVVQLESGRLVQRTVDLGSGRVVLTPVTRPCALVVTPHELKAVFGPGYRMLLIGAGQLTEYLATMAVFSGFAVTVCDPREEYRRGWSVPNVAFADGMPDDAVQQMKPDRRTCIIALTHDPKLDDLALIEALESPAFYVGAIGSRRNNAARRARLAEHFALSDARLARLHGPVGIYIGSKTPAEIAVSIMAEVIAARNGVQRPDLDVAANKQKNDPDTTAQSFMALL</sequence>
<dbReference type="PANTHER" id="PTHR30388">
    <property type="entry name" value="ALDEHYDE OXIDOREDUCTASE MOLYBDENUM COFACTOR ASSEMBLY PROTEIN"/>
    <property type="match status" value="1"/>
</dbReference>
<dbReference type="RefSeq" id="WP_188394350.1">
    <property type="nucleotide sequence ID" value="NZ_BMCG01000001.1"/>
</dbReference>
<dbReference type="PANTHER" id="PTHR30388:SF4">
    <property type="entry name" value="MOLYBDENUM COFACTOR INSERTION CHAPERONE PAOD"/>
    <property type="match status" value="1"/>
</dbReference>
<accession>A0A8J2UNQ2</accession>
<organism evidence="3 4">
    <name type="scientific">Oxalicibacterium flavum</name>
    <dbReference type="NCBI Taxonomy" id="179467"/>
    <lineage>
        <taxon>Bacteria</taxon>
        <taxon>Pseudomonadati</taxon>
        <taxon>Pseudomonadota</taxon>
        <taxon>Betaproteobacteria</taxon>
        <taxon>Burkholderiales</taxon>
        <taxon>Oxalobacteraceae</taxon>
        <taxon>Oxalicibacterium</taxon>
    </lineage>
</organism>
<evidence type="ECO:0000259" key="1">
    <source>
        <dbReference type="Pfam" id="PF02625"/>
    </source>
</evidence>
<proteinExistence type="predicted"/>
<dbReference type="Proteomes" id="UP000620266">
    <property type="component" value="Unassembled WGS sequence"/>
</dbReference>
<dbReference type="Pfam" id="PF13478">
    <property type="entry name" value="XdhC_C"/>
    <property type="match status" value="1"/>
</dbReference>
<dbReference type="Pfam" id="PF02625">
    <property type="entry name" value="XdhC_CoxI"/>
    <property type="match status" value="1"/>
</dbReference>
<evidence type="ECO:0000313" key="3">
    <source>
        <dbReference type="EMBL" id="GGB96691.1"/>
    </source>
</evidence>
<reference evidence="3" key="1">
    <citation type="journal article" date="2014" name="Int. J. Syst. Evol. Microbiol.">
        <title>Complete genome sequence of Corynebacterium casei LMG S-19264T (=DSM 44701T), isolated from a smear-ripened cheese.</title>
        <authorList>
            <consortium name="US DOE Joint Genome Institute (JGI-PGF)"/>
            <person name="Walter F."/>
            <person name="Albersmeier A."/>
            <person name="Kalinowski J."/>
            <person name="Ruckert C."/>
        </authorList>
    </citation>
    <scope>NUCLEOTIDE SEQUENCE</scope>
    <source>
        <strain evidence="3">CCM 7086</strain>
    </source>
</reference>
<dbReference type="InterPro" id="IPR027051">
    <property type="entry name" value="XdhC_Rossmann_dom"/>
</dbReference>
<comment type="caution">
    <text evidence="3">The sequence shown here is derived from an EMBL/GenBank/DDBJ whole genome shotgun (WGS) entry which is preliminary data.</text>
</comment>
<keyword evidence="4" id="KW-1185">Reference proteome</keyword>
<evidence type="ECO:0008006" key="5">
    <source>
        <dbReference type="Google" id="ProtNLM"/>
    </source>
</evidence>
<dbReference type="InterPro" id="IPR003777">
    <property type="entry name" value="XdhC_CoxI"/>
</dbReference>
<dbReference type="InterPro" id="IPR052698">
    <property type="entry name" value="MoCofactor_Util/Proc"/>
</dbReference>
<dbReference type="AlphaFoldDB" id="A0A8J2UNQ2"/>
<dbReference type="EMBL" id="BMCG01000001">
    <property type="protein sequence ID" value="GGB96691.1"/>
    <property type="molecule type" value="Genomic_DNA"/>
</dbReference>
<protein>
    <recommendedName>
        <fullName evidence="5">Cytochrome oxidase I</fullName>
    </recommendedName>
</protein>
<name>A0A8J2UNQ2_9BURK</name>
<evidence type="ECO:0000259" key="2">
    <source>
        <dbReference type="Pfam" id="PF13478"/>
    </source>
</evidence>
<gene>
    <name evidence="3" type="ORF">GCM10007205_02470</name>
</gene>
<feature type="domain" description="XdhC- CoxI" evidence="1">
    <location>
        <begin position="15"/>
        <end position="70"/>
    </location>
</feature>
<reference evidence="3" key="2">
    <citation type="submission" date="2020-09" db="EMBL/GenBank/DDBJ databases">
        <authorList>
            <person name="Sun Q."/>
            <person name="Sedlacek I."/>
        </authorList>
    </citation>
    <scope>NUCLEOTIDE SEQUENCE</scope>
    <source>
        <strain evidence="3">CCM 7086</strain>
    </source>
</reference>
<feature type="domain" description="XdhC Rossmann" evidence="2">
    <location>
        <begin position="171"/>
        <end position="313"/>
    </location>
</feature>
<evidence type="ECO:0000313" key="4">
    <source>
        <dbReference type="Proteomes" id="UP000620266"/>
    </source>
</evidence>